<dbReference type="EMBL" id="SRPY01000034">
    <property type="protein sequence ID" value="KAG5929914.1"/>
    <property type="molecule type" value="Genomic_DNA"/>
</dbReference>
<proteinExistence type="predicted"/>
<evidence type="ECO:0000259" key="2">
    <source>
        <dbReference type="PROSITE" id="PS50011"/>
    </source>
</evidence>
<evidence type="ECO:0000256" key="1">
    <source>
        <dbReference type="SAM" id="MobiDB-lite"/>
    </source>
</evidence>
<organism evidence="3 4">
    <name type="scientific">Claviceps africana</name>
    <dbReference type="NCBI Taxonomy" id="83212"/>
    <lineage>
        <taxon>Eukaryota</taxon>
        <taxon>Fungi</taxon>
        <taxon>Dikarya</taxon>
        <taxon>Ascomycota</taxon>
        <taxon>Pezizomycotina</taxon>
        <taxon>Sordariomycetes</taxon>
        <taxon>Hypocreomycetidae</taxon>
        <taxon>Hypocreales</taxon>
        <taxon>Clavicipitaceae</taxon>
        <taxon>Claviceps</taxon>
    </lineage>
</organism>
<dbReference type="InterPro" id="IPR011009">
    <property type="entry name" value="Kinase-like_dom_sf"/>
</dbReference>
<dbReference type="Gene3D" id="1.10.510.10">
    <property type="entry name" value="Transferase(Phosphotransferase) domain 1"/>
    <property type="match status" value="1"/>
</dbReference>
<dbReference type="PROSITE" id="PS50011">
    <property type="entry name" value="PROTEIN_KINASE_DOM"/>
    <property type="match status" value="1"/>
</dbReference>
<comment type="caution">
    <text evidence="3">The sequence shown here is derived from an EMBL/GenBank/DDBJ whole genome shotgun (WGS) entry which is preliminary data.</text>
</comment>
<gene>
    <name evidence="3" type="ORF">E4U42_003975</name>
</gene>
<dbReference type="SMART" id="SM00220">
    <property type="entry name" value="S_TKc"/>
    <property type="match status" value="1"/>
</dbReference>
<dbReference type="SUPFAM" id="SSF56112">
    <property type="entry name" value="Protein kinase-like (PK-like)"/>
    <property type="match status" value="1"/>
</dbReference>
<dbReference type="AlphaFoldDB" id="A0A8K0JC85"/>
<protein>
    <recommendedName>
        <fullName evidence="2">Protein kinase domain-containing protein</fullName>
    </recommendedName>
</protein>
<dbReference type="Proteomes" id="UP000811619">
    <property type="component" value="Unassembled WGS sequence"/>
</dbReference>
<feature type="compositionally biased region" description="Polar residues" evidence="1">
    <location>
        <begin position="106"/>
        <end position="123"/>
    </location>
</feature>
<dbReference type="GO" id="GO:0005524">
    <property type="term" value="F:ATP binding"/>
    <property type="evidence" value="ECO:0007669"/>
    <property type="project" value="InterPro"/>
</dbReference>
<name>A0A8K0JC85_9HYPO</name>
<feature type="compositionally biased region" description="Polar residues" evidence="1">
    <location>
        <begin position="131"/>
        <end position="155"/>
    </location>
</feature>
<feature type="region of interest" description="Disordered" evidence="1">
    <location>
        <begin position="213"/>
        <end position="297"/>
    </location>
</feature>
<feature type="compositionally biased region" description="Basic and acidic residues" evidence="1">
    <location>
        <begin position="251"/>
        <end position="263"/>
    </location>
</feature>
<sequence>MNMREEMRELLQKPIPGPTTTHRHRQTALTDLQQDQEDVGHSRAAVTAWLTLMETGLCQSRATPSSSNNTTTTAAPSMDHQPKIPRSRLSVMGATPFRTTRRRGNSQEPQQQLFEVSPVTSPSEHLPPLDSASSKTRLASTSTDLGPQPFKSTAGTPRGNDDELSAQSTMTDALVVGADGCTLSNAVAVTANPHPPPVSKDMSAVVLRLRNQPIGKPAGGKRSIRPKIIAVRSPNRPKQPGIGEYISSQPKDAEKVKDKDKRRDKNKRSAPGKSEAYRVHPPPAHANKAASNSQRHHDIKAAAALRLHRLHQLHHQNVLVHPVTSSLLGSTNCPTPLLGPRHRTLKHCLAKHPSGFDEPLVAFLTRQILLGLAHLHRRGVTHRNIRTSTVFVAPDGTCKIGGLHHATHHDDAPNRGRYSPRLAPETLVLQESTATSKLDIWDLGILVLEMLGPSGGRWCKHDVIRALLLEPMDGGILLLEKVDGEKMGVDARLFLMDCLQV</sequence>
<dbReference type="OrthoDB" id="1405469at2759"/>
<dbReference type="InterPro" id="IPR000719">
    <property type="entry name" value="Prot_kinase_dom"/>
</dbReference>
<dbReference type="Pfam" id="PF00069">
    <property type="entry name" value="Pkinase"/>
    <property type="match status" value="1"/>
</dbReference>
<feature type="compositionally biased region" description="Low complexity" evidence="1">
    <location>
        <begin position="62"/>
        <end position="77"/>
    </location>
</feature>
<reference evidence="3" key="1">
    <citation type="journal article" date="2020" name="bioRxiv">
        <title>Whole genome comparisons of ergot fungi reveals the divergence and evolution of species within the genus Claviceps are the result of varying mechanisms driving genome evolution and host range expansion.</title>
        <authorList>
            <person name="Wyka S.A."/>
            <person name="Mondo S.J."/>
            <person name="Liu M."/>
            <person name="Dettman J."/>
            <person name="Nalam V."/>
            <person name="Broders K.D."/>
        </authorList>
    </citation>
    <scope>NUCLEOTIDE SEQUENCE</scope>
    <source>
        <strain evidence="3">CCC 489</strain>
    </source>
</reference>
<dbReference type="GO" id="GO:0004674">
    <property type="term" value="F:protein serine/threonine kinase activity"/>
    <property type="evidence" value="ECO:0007669"/>
    <property type="project" value="TreeGrafter"/>
</dbReference>
<evidence type="ECO:0000313" key="4">
    <source>
        <dbReference type="Proteomes" id="UP000811619"/>
    </source>
</evidence>
<evidence type="ECO:0000313" key="3">
    <source>
        <dbReference type="EMBL" id="KAG5929914.1"/>
    </source>
</evidence>
<accession>A0A8K0JC85</accession>
<dbReference type="InterPro" id="IPR053235">
    <property type="entry name" value="Ser_Thr_kinase"/>
</dbReference>
<feature type="domain" description="Protein kinase" evidence="2">
    <location>
        <begin position="231"/>
        <end position="501"/>
    </location>
</feature>
<dbReference type="PANTHER" id="PTHR24361">
    <property type="entry name" value="MITOGEN-ACTIVATED KINASE KINASE KINASE"/>
    <property type="match status" value="1"/>
</dbReference>
<dbReference type="PANTHER" id="PTHR24361:SF850">
    <property type="entry name" value="MAP KINASE KINASE KINASE MKH1"/>
    <property type="match status" value="1"/>
</dbReference>
<keyword evidence="4" id="KW-1185">Reference proteome</keyword>
<feature type="region of interest" description="Disordered" evidence="1">
    <location>
        <begin position="60"/>
        <end position="166"/>
    </location>
</feature>
<dbReference type="GO" id="GO:0005737">
    <property type="term" value="C:cytoplasm"/>
    <property type="evidence" value="ECO:0007669"/>
    <property type="project" value="TreeGrafter"/>
</dbReference>